<sequence length="27" mass="2744">MINGGTSTAPSAPSGIHATVYKILFPI</sequence>
<proteinExistence type="predicted"/>
<evidence type="ECO:0000313" key="1">
    <source>
        <dbReference type="EMBL" id="JAV45093.1"/>
    </source>
</evidence>
<protein>
    <submittedName>
        <fullName evidence="1">Uncharacterized protein</fullName>
    </submittedName>
</protein>
<accession>A0A1S8AC85</accession>
<organism evidence="1">
    <name type="scientific">Citrus limon</name>
    <name type="common">Lemon</name>
    <name type="synonym">Citrus medica var. limon</name>
    <dbReference type="NCBI Taxonomy" id="2708"/>
    <lineage>
        <taxon>Eukaryota</taxon>
        <taxon>Viridiplantae</taxon>
        <taxon>Streptophyta</taxon>
        <taxon>Embryophyta</taxon>
        <taxon>Tracheophyta</taxon>
        <taxon>Spermatophyta</taxon>
        <taxon>Magnoliopsida</taxon>
        <taxon>eudicotyledons</taxon>
        <taxon>Gunneridae</taxon>
        <taxon>Pentapetalae</taxon>
        <taxon>rosids</taxon>
        <taxon>malvids</taxon>
        <taxon>Sapindales</taxon>
        <taxon>Rutaceae</taxon>
        <taxon>Aurantioideae</taxon>
        <taxon>Citrus</taxon>
    </lineage>
</organism>
<reference evidence="1" key="1">
    <citation type="submission" date="2016-12" db="EMBL/GenBank/DDBJ databases">
        <title>Transcriptomic, proteomic, and metabolomic analysis of Citrus limon response to graft inoculation by Candidatus Liberibacter asiaticus.</title>
        <authorList>
            <person name="Ramsey J."/>
            <person name="Chin E."/>
            <person name="Chavez J."/>
            <person name="Saha S."/>
            <person name="Mischuk D."/>
            <person name="Mahoney J."/>
            <person name="Mohr J."/>
            <person name="Robison F."/>
            <person name="Godfrey K."/>
            <person name="Levesque C."/>
            <person name="Foster L."/>
            <person name="Xu Y."/>
            <person name="Strickler S."/>
            <person name="Fernandez-Pozo N."/>
            <person name="Polek M.L."/>
            <person name="Giovannoni J."/>
            <person name="Mueller L.A."/>
            <person name="Slupsky C."/>
            <person name="Bruce J."/>
            <person name="Cilia M."/>
        </authorList>
    </citation>
    <scope>NUCLEOTIDE SEQUENCE</scope>
</reference>
<name>A0A1S8AC85_CITLI</name>
<dbReference type="EMBL" id="GFAY01000557">
    <property type="protein sequence ID" value="JAV45093.1"/>
    <property type="molecule type" value="Transcribed_RNA"/>
</dbReference>
<dbReference type="AlphaFoldDB" id="A0A1S8AC85"/>